<proteinExistence type="predicted"/>
<dbReference type="AlphaFoldDB" id="A4BJS4"/>
<dbReference type="Proteomes" id="UP000005953">
    <property type="component" value="Unassembled WGS sequence"/>
</dbReference>
<evidence type="ECO:0000313" key="2">
    <source>
        <dbReference type="Proteomes" id="UP000005953"/>
    </source>
</evidence>
<accession>A4BJS4</accession>
<protein>
    <submittedName>
        <fullName evidence="1">Uncharacterized protein</fullName>
    </submittedName>
</protein>
<evidence type="ECO:0000313" key="1">
    <source>
        <dbReference type="EMBL" id="EAR07649.1"/>
    </source>
</evidence>
<name>A4BJS4_9GAMM</name>
<dbReference type="HOGENOM" id="CLU_620925_0_0_6"/>
<keyword evidence="2" id="KW-1185">Reference proteome</keyword>
<reference evidence="1 2" key="1">
    <citation type="submission" date="2006-02" db="EMBL/GenBank/DDBJ databases">
        <authorList>
            <person name="Pinhassi J."/>
            <person name="Pedros-Alio C."/>
            <person name="Ferriera S."/>
            <person name="Johnson J."/>
            <person name="Kravitz S."/>
            <person name="Halpern A."/>
            <person name="Remington K."/>
            <person name="Beeson K."/>
            <person name="Tran B."/>
            <person name="Rogers Y.-H."/>
            <person name="Friedman R."/>
            <person name="Venter J.C."/>
        </authorList>
    </citation>
    <scope>NUCLEOTIDE SEQUENCE [LARGE SCALE GENOMIC DNA]</scope>
    <source>
        <strain evidence="1 2">MED297</strain>
    </source>
</reference>
<dbReference type="EMBL" id="AAOE01000036">
    <property type="protein sequence ID" value="EAR07649.1"/>
    <property type="molecule type" value="Genomic_DNA"/>
</dbReference>
<dbReference type="OrthoDB" id="7055621at2"/>
<dbReference type="RefSeq" id="WP_008043898.1">
    <property type="nucleotide sequence ID" value="NZ_CH724150.1"/>
</dbReference>
<comment type="caution">
    <text evidence="1">The sequence shown here is derived from an EMBL/GenBank/DDBJ whole genome shotgun (WGS) entry which is preliminary data.</text>
</comment>
<sequence length="441" mass="48389">MKKFLAVVLVGGLLAVVAGYFGMQWRVQKVADDVLSSLFFVDASYQDVGIDLNGNINVNNLEIFVPATQTNISIAGIRFSTGSLLNTVLLEKRFNDGKLPENLSLTINSFSAPLDRSMMSSLDAFYEPDVASQIQALGCGRTVAFGPEALYDMGLGYLTFDLTMGYQYNPGSDELTSTTDLYIDGVSNLRMDQTYIGFGSVMSDYRNVLTGFNPESLTPVSLSVDLVDLGFNALRNDYCAEQAGLSVAEWQDLHLGMVAEAMDQVGLSSDVDLLKLYSDLTAQRVRASLSLRPLPGFNMADLAFYDTAQLLNVLDLVLVVNNEEVAVSELSWTDGGLENLDLAELRRAFRVGTEDEVSTTAESSEPASSPRRILTEVPVSSLEQHVNRNILIERRDGQTFSGELIQVNGNRVVIRTRFSSGYTDLPLNRSEFSTAKLYPED</sequence>
<organism evidence="1 2">
    <name type="scientific">Reinekea blandensis MED297</name>
    <dbReference type="NCBI Taxonomy" id="314283"/>
    <lineage>
        <taxon>Bacteria</taxon>
        <taxon>Pseudomonadati</taxon>
        <taxon>Pseudomonadota</taxon>
        <taxon>Gammaproteobacteria</taxon>
        <taxon>Oceanospirillales</taxon>
        <taxon>Saccharospirillaceae</taxon>
        <taxon>Reinekea</taxon>
    </lineage>
</organism>
<gene>
    <name evidence="1" type="ORF">MED297_17607</name>
</gene>
<dbReference type="STRING" id="314283.MED297_17607"/>